<evidence type="ECO:0000256" key="2">
    <source>
        <dbReference type="ARBA" id="ARBA00008834"/>
    </source>
</evidence>
<reference evidence="9 10" key="1">
    <citation type="submission" date="2017-11" db="EMBL/GenBank/DDBJ databases">
        <title>De-novo sequencing of pomegranate (Punica granatum L.) genome.</title>
        <authorList>
            <person name="Akparov Z."/>
            <person name="Amiraslanov A."/>
            <person name="Hajiyeva S."/>
            <person name="Abbasov M."/>
            <person name="Kaur K."/>
            <person name="Hamwieh A."/>
            <person name="Solovyev V."/>
            <person name="Salamov A."/>
            <person name="Braich B."/>
            <person name="Kosarev P."/>
            <person name="Mahmoud A."/>
            <person name="Hajiyev E."/>
            <person name="Babayeva S."/>
            <person name="Izzatullayeva V."/>
            <person name="Mammadov A."/>
            <person name="Mammadov A."/>
            <person name="Sharifova S."/>
            <person name="Ojaghi J."/>
            <person name="Eynullazada K."/>
            <person name="Bayramov B."/>
            <person name="Abdulazimova A."/>
            <person name="Shahmuradov I."/>
        </authorList>
    </citation>
    <scope>NUCLEOTIDE SEQUENCE [LARGE SCALE GENOMIC DNA]</scope>
    <source>
        <strain evidence="10">cv. AG2017</strain>
        <tissue evidence="9">Leaf</tissue>
    </source>
</reference>
<gene>
    <name evidence="9" type="ORF">CRG98_043985</name>
</gene>
<dbReference type="Pfam" id="PF00295">
    <property type="entry name" value="Glyco_hydro_28"/>
    <property type="match status" value="1"/>
</dbReference>
<keyword evidence="7" id="KW-0961">Cell wall biogenesis/degradation</keyword>
<comment type="similarity">
    <text evidence="2 8">Belongs to the glycosyl hydrolase 28 family.</text>
</comment>
<evidence type="ECO:0000256" key="1">
    <source>
        <dbReference type="ARBA" id="ARBA00004191"/>
    </source>
</evidence>
<evidence type="ECO:0000313" key="9">
    <source>
        <dbReference type="EMBL" id="PKI35531.1"/>
    </source>
</evidence>
<dbReference type="GO" id="GO:0071555">
    <property type="term" value="P:cell wall organization"/>
    <property type="evidence" value="ECO:0007669"/>
    <property type="project" value="UniProtKB-KW"/>
</dbReference>
<dbReference type="SMART" id="SM00710">
    <property type="entry name" value="PbH1"/>
    <property type="match status" value="5"/>
</dbReference>
<evidence type="ECO:0000256" key="3">
    <source>
        <dbReference type="ARBA" id="ARBA00022512"/>
    </source>
</evidence>
<dbReference type="InterPro" id="IPR012334">
    <property type="entry name" value="Pectin_lyas_fold"/>
</dbReference>
<dbReference type="Proteomes" id="UP000233551">
    <property type="component" value="Unassembled WGS sequence"/>
</dbReference>
<evidence type="ECO:0000256" key="8">
    <source>
        <dbReference type="RuleBase" id="RU361169"/>
    </source>
</evidence>
<keyword evidence="10" id="KW-1185">Reference proteome</keyword>
<dbReference type="InterPro" id="IPR000743">
    <property type="entry name" value="Glyco_hydro_28"/>
</dbReference>
<dbReference type="GeneID" id="116196158"/>
<dbReference type="GO" id="GO:0004650">
    <property type="term" value="F:polygalacturonase activity"/>
    <property type="evidence" value="ECO:0007669"/>
    <property type="project" value="InterPro"/>
</dbReference>
<keyword evidence="5 8" id="KW-0378">Hydrolase</keyword>
<evidence type="ECO:0000256" key="5">
    <source>
        <dbReference type="ARBA" id="ARBA00022801"/>
    </source>
</evidence>
<comment type="subcellular location">
    <subcellularLocation>
        <location evidence="1">Secreted</location>
        <location evidence="1">Cell wall</location>
    </subcellularLocation>
</comment>
<dbReference type="InterPro" id="IPR011050">
    <property type="entry name" value="Pectin_lyase_fold/virulence"/>
</dbReference>
<dbReference type="PANTHER" id="PTHR31375">
    <property type="match status" value="1"/>
</dbReference>
<dbReference type="PROSITE" id="PS00502">
    <property type="entry name" value="POLYGALACTURONASE"/>
    <property type="match status" value="1"/>
</dbReference>
<dbReference type="FunFam" id="2.160.20.10:FF:000004">
    <property type="entry name" value="Pectin lyase-like superfamily protein"/>
    <property type="match status" value="1"/>
</dbReference>
<dbReference type="Gene3D" id="2.160.20.10">
    <property type="entry name" value="Single-stranded right-handed beta-helix, Pectin lyase-like"/>
    <property type="match status" value="1"/>
</dbReference>
<evidence type="ECO:0000313" key="10">
    <source>
        <dbReference type="Proteomes" id="UP000233551"/>
    </source>
</evidence>
<proteinExistence type="inferred from homology"/>
<evidence type="ECO:0000256" key="7">
    <source>
        <dbReference type="ARBA" id="ARBA00023316"/>
    </source>
</evidence>
<dbReference type="InterPro" id="IPR006626">
    <property type="entry name" value="PbH1"/>
</dbReference>
<comment type="caution">
    <text evidence="9">The sequence shown here is derived from an EMBL/GenBank/DDBJ whole genome shotgun (WGS) entry which is preliminary data.</text>
</comment>
<dbReference type="EMBL" id="PGOL01005256">
    <property type="protein sequence ID" value="PKI35531.1"/>
    <property type="molecule type" value="Genomic_DNA"/>
</dbReference>
<dbReference type="AlphaFoldDB" id="A0A2I0HV03"/>
<name>A0A2I0HV03_PUNGR</name>
<protein>
    <submittedName>
        <fullName evidence="9">Uncharacterized protein</fullName>
    </submittedName>
</protein>
<organism evidence="9 10">
    <name type="scientific">Punica granatum</name>
    <name type="common">Pomegranate</name>
    <dbReference type="NCBI Taxonomy" id="22663"/>
    <lineage>
        <taxon>Eukaryota</taxon>
        <taxon>Viridiplantae</taxon>
        <taxon>Streptophyta</taxon>
        <taxon>Embryophyta</taxon>
        <taxon>Tracheophyta</taxon>
        <taxon>Spermatophyta</taxon>
        <taxon>Magnoliopsida</taxon>
        <taxon>eudicotyledons</taxon>
        <taxon>Gunneridae</taxon>
        <taxon>Pentapetalae</taxon>
        <taxon>rosids</taxon>
        <taxon>malvids</taxon>
        <taxon>Myrtales</taxon>
        <taxon>Lythraceae</taxon>
        <taxon>Punica</taxon>
    </lineage>
</organism>
<dbReference type="GO" id="GO:0005975">
    <property type="term" value="P:carbohydrate metabolic process"/>
    <property type="evidence" value="ECO:0007669"/>
    <property type="project" value="InterPro"/>
</dbReference>
<dbReference type="SUPFAM" id="SSF51126">
    <property type="entry name" value="Pectin lyase-like"/>
    <property type="match status" value="1"/>
</dbReference>
<keyword evidence="6 8" id="KW-0326">Glycosidase</keyword>
<evidence type="ECO:0000256" key="6">
    <source>
        <dbReference type="ARBA" id="ARBA00023295"/>
    </source>
</evidence>
<keyword evidence="3" id="KW-0134">Cell wall</keyword>
<sequence length="401" mass="42211">MGSKMNLTDAVTFLLVVLLATASRAQGTDFNVKHTGAKANGKSDDSQAILSSWKQACQSPGPSTVVIPKGTYLAGSLQFQGPCRSKSIDFQVQGTIKAPADPSQIKTDSWVLFQNVDGLSVSGGGTFDGQGAVAWSQNDCAKTGKCNSLPINLAFTSLTNSKIQDITSLDSKLFHMNIINCNNVTFKGITITAPETSLNTDGIHIGRSTGVTISGANIKTGDDCVSLGDGAQQIHIEGVTCGPGHGISIGSLGKYQNEEPVIGVTARNCTLTNTMNGIRVKTWPASPSGVASDLHFEDFTMNNVSTPILIDQQYCPYNQCQQKIPSKVKISKVSFKNIRGTTATAMAVRLVCSRGVPCQGVDVGDINLKYTGKNGSATSECSNVKPTTSGQLFPKICAESS</sequence>
<dbReference type="OrthoDB" id="187139at2759"/>
<keyword evidence="4" id="KW-0964">Secreted</keyword>
<evidence type="ECO:0000256" key="4">
    <source>
        <dbReference type="ARBA" id="ARBA00022525"/>
    </source>
</evidence>
<dbReference type="STRING" id="22663.A0A2I0HV03"/>
<accession>A0A2I0HV03</accession>